<reference evidence="2" key="1">
    <citation type="submission" date="2016-11" db="EMBL/GenBank/DDBJ databases">
        <authorList>
            <person name="Varghese N."/>
            <person name="Submissions S."/>
        </authorList>
    </citation>
    <scope>NUCLEOTIDE SEQUENCE [LARGE SCALE GENOMIC DNA]</scope>
    <source>
        <strain evidence="2">CGMCC 1.6496</strain>
    </source>
</reference>
<dbReference type="RefSeq" id="WP_073007971.1">
    <property type="nucleotide sequence ID" value="NZ_FQXD01000007.1"/>
</dbReference>
<organism evidence="1 2">
    <name type="scientific">Virgibacillus chiguensis</name>
    <dbReference type="NCBI Taxonomy" id="411959"/>
    <lineage>
        <taxon>Bacteria</taxon>
        <taxon>Bacillati</taxon>
        <taxon>Bacillota</taxon>
        <taxon>Bacilli</taxon>
        <taxon>Bacillales</taxon>
        <taxon>Bacillaceae</taxon>
        <taxon>Virgibacillus</taxon>
    </lineage>
</organism>
<evidence type="ECO:0000313" key="1">
    <source>
        <dbReference type="EMBL" id="SHH43138.1"/>
    </source>
</evidence>
<gene>
    <name evidence="1" type="ORF">SAMN05421807_10738</name>
</gene>
<dbReference type="EMBL" id="FQXD01000007">
    <property type="protein sequence ID" value="SHH43138.1"/>
    <property type="molecule type" value="Genomic_DNA"/>
</dbReference>
<protein>
    <submittedName>
        <fullName evidence="1">Uncharacterized protein</fullName>
    </submittedName>
</protein>
<dbReference type="AlphaFoldDB" id="A0A1M5SXX3"/>
<dbReference type="OrthoDB" id="2389720at2"/>
<dbReference type="Proteomes" id="UP000184079">
    <property type="component" value="Unassembled WGS sequence"/>
</dbReference>
<sequence>MIITSSYEELLDAKRAIASFRATKPEEYKQFKRIIQLTRQLQFNFQYMGCLIMDEDPTKYRPQVNDDYILNVYKREINKLKEDPKSQDIKALLGAYKQIGYGKICELILGKQPISLVGPAVV</sequence>
<evidence type="ECO:0000313" key="2">
    <source>
        <dbReference type="Proteomes" id="UP000184079"/>
    </source>
</evidence>
<keyword evidence="2" id="KW-1185">Reference proteome</keyword>
<proteinExistence type="predicted"/>
<accession>A0A1M5SXX3</accession>
<name>A0A1M5SXX3_9BACI</name>